<name>A0A1Q2SLV2_9GAMM</name>
<keyword evidence="2" id="KW-1185">Reference proteome</keyword>
<dbReference type="KEGG" id="ntt:TAO_0744"/>
<evidence type="ECO:0000313" key="1">
    <source>
        <dbReference type="EMBL" id="BAW80114.1"/>
    </source>
</evidence>
<reference evidence="1 2" key="1">
    <citation type="journal article" date="2017" name="ISME J.">
        <title>An acid-tolerant ammonia-oxidizing ?-proteobacterium from soil.</title>
        <authorList>
            <person name="Hayatsu M."/>
            <person name="Tago K."/>
            <person name="Uchiyama I."/>
            <person name="Toyoda A."/>
            <person name="Wang Y."/>
            <person name="Shimomura Y."/>
            <person name="Okubo T."/>
            <person name="Kurisu F."/>
            <person name="Hirono Y."/>
            <person name="Nonaka K."/>
            <person name="Akiyama H."/>
            <person name="Itoh T."/>
            <person name="Takami H."/>
        </authorList>
    </citation>
    <scope>NUCLEOTIDE SEQUENCE [LARGE SCALE GENOMIC DNA]</scope>
    <source>
        <strain evidence="1 2">TAO100</strain>
    </source>
</reference>
<evidence type="ECO:0000313" key="2">
    <source>
        <dbReference type="Proteomes" id="UP000243679"/>
    </source>
</evidence>
<gene>
    <name evidence="1" type="ORF">TAO_0744</name>
</gene>
<dbReference type="CDD" id="cd03025">
    <property type="entry name" value="DsbA_FrnE_like"/>
    <property type="match status" value="1"/>
</dbReference>
<dbReference type="SUPFAM" id="SSF52833">
    <property type="entry name" value="Thioredoxin-like"/>
    <property type="match status" value="1"/>
</dbReference>
<dbReference type="EMBL" id="AP014836">
    <property type="protein sequence ID" value="BAW80114.1"/>
    <property type="molecule type" value="Genomic_DNA"/>
</dbReference>
<proteinExistence type="predicted"/>
<dbReference type="AlphaFoldDB" id="A0A1Q2SLV2"/>
<sequence>MLGGLAPDTEEPMPLTLQQKIQGIWKKIQKEVPRTEFNFDFWDKCHPRRSTYPACRAVIAAIKQGKVFEEAMILQIQRAYYLQARNPSDDATLISLAVDLGLDRIQFINDLNSPETHAALTWEIQLSQTLGATGFPSLILKQLQHCYPLHIDYNSPLETIKQIKALS</sequence>
<dbReference type="InterPro" id="IPR036249">
    <property type="entry name" value="Thioredoxin-like_sf"/>
</dbReference>
<organism evidence="1 2">
    <name type="scientific">Candidatus Nitrosoglobus terrae</name>
    <dbReference type="NCBI Taxonomy" id="1630141"/>
    <lineage>
        <taxon>Bacteria</taxon>
        <taxon>Pseudomonadati</taxon>
        <taxon>Pseudomonadota</taxon>
        <taxon>Gammaproteobacteria</taxon>
        <taxon>Chromatiales</taxon>
        <taxon>Chromatiaceae</taxon>
        <taxon>Candidatus Nitrosoglobus</taxon>
    </lineage>
</organism>
<dbReference type="Gene3D" id="3.40.30.10">
    <property type="entry name" value="Glutaredoxin"/>
    <property type="match status" value="1"/>
</dbReference>
<dbReference type="Pfam" id="PF13743">
    <property type="entry name" value="Thioredoxin_5"/>
    <property type="match status" value="1"/>
</dbReference>
<protein>
    <submittedName>
        <fullName evidence="1">Hypothetical conserved protein</fullName>
    </submittedName>
</protein>
<dbReference type="Proteomes" id="UP000243679">
    <property type="component" value="Chromosome"/>
</dbReference>
<accession>A0A1Q2SLV2</accession>